<protein>
    <submittedName>
        <fullName evidence="2">Uncharacterized protein</fullName>
    </submittedName>
</protein>
<sequence length="76" mass="8346">MDLSFALKFFSFTLALFCIALVPFFVRRDPAPVPSIVSIEALPRPKWPSLVTRMGTVTLLASFVLLVGGCYLLING</sequence>
<feature type="transmembrane region" description="Helical" evidence="1">
    <location>
        <begin position="52"/>
        <end position="74"/>
    </location>
</feature>
<keyword evidence="3" id="KW-1185">Reference proteome</keyword>
<accession>A0A1N6KXP5</accession>
<gene>
    <name evidence="2" type="ORF">SAMN05444165_5180</name>
</gene>
<proteinExistence type="predicted"/>
<evidence type="ECO:0000313" key="2">
    <source>
        <dbReference type="EMBL" id="SIO61275.1"/>
    </source>
</evidence>
<dbReference type="OrthoDB" id="9009241at2"/>
<organism evidence="2 3">
    <name type="scientific">Paraburkholderia phenazinium</name>
    <dbReference type="NCBI Taxonomy" id="60549"/>
    <lineage>
        <taxon>Bacteria</taxon>
        <taxon>Pseudomonadati</taxon>
        <taxon>Pseudomonadota</taxon>
        <taxon>Betaproteobacteria</taxon>
        <taxon>Burkholderiales</taxon>
        <taxon>Burkholderiaceae</taxon>
        <taxon>Paraburkholderia</taxon>
    </lineage>
</organism>
<name>A0A1N6KXP5_9BURK</name>
<reference evidence="2 3" key="1">
    <citation type="submission" date="2016-11" db="EMBL/GenBank/DDBJ databases">
        <authorList>
            <person name="Jaros S."/>
            <person name="Januszkiewicz K."/>
            <person name="Wedrychowicz H."/>
        </authorList>
    </citation>
    <scope>NUCLEOTIDE SEQUENCE [LARGE SCALE GENOMIC DNA]</scope>
    <source>
        <strain evidence="2 3">GAS95</strain>
    </source>
</reference>
<dbReference type="EMBL" id="FSRU01000002">
    <property type="protein sequence ID" value="SIO61275.1"/>
    <property type="molecule type" value="Genomic_DNA"/>
</dbReference>
<evidence type="ECO:0000313" key="3">
    <source>
        <dbReference type="Proteomes" id="UP000185151"/>
    </source>
</evidence>
<dbReference type="RefSeq" id="WP_074300205.1">
    <property type="nucleotide sequence ID" value="NZ_FSRU01000002.1"/>
</dbReference>
<keyword evidence="1" id="KW-1133">Transmembrane helix</keyword>
<evidence type="ECO:0000256" key="1">
    <source>
        <dbReference type="SAM" id="Phobius"/>
    </source>
</evidence>
<keyword evidence="1" id="KW-0812">Transmembrane</keyword>
<keyword evidence="1" id="KW-0472">Membrane</keyword>
<dbReference type="Proteomes" id="UP000185151">
    <property type="component" value="Unassembled WGS sequence"/>
</dbReference>
<dbReference type="AlphaFoldDB" id="A0A1N6KXP5"/>